<dbReference type="GeneID" id="45616182"/>
<evidence type="ECO:0000313" key="2">
    <source>
        <dbReference type="EMBL" id="OIQ10330.1"/>
    </source>
</evidence>
<dbReference type="KEGG" id="mtho:MOTHE_c01510"/>
<organism evidence="2 5">
    <name type="scientific">Neomoorella thermoacetica</name>
    <name type="common">Clostridium thermoaceticum</name>
    <dbReference type="NCBI Taxonomy" id="1525"/>
    <lineage>
        <taxon>Bacteria</taxon>
        <taxon>Bacillati</taxon>
        <taxon>Bacillota</taxon>
        <taxon>Clostridia</taxon>
        <taxon>Neomoorellales</taxon>
        <taxon>Neomoorellaceae</taxon>
        <taxon>Neomoorella</taxon>
    </lineage>
</organism>
<accession>A0A1D7X6W9</accession>
<dbReference type="RefSeq" id="WP_011391692.1">
    <property type="nucleotide sequence ID" value="NZ_BSDM01000003.1"/>
</dbReference>
<protein>
    <recommendedName>
        <fullName evidence="7">DUF1284 domain-containing protein</fullName>
    </recommendedName>
</protein>
<name>A0A1D7X6W9_NEOTH</name>
<dbReference type="KEGG" id="mthz:MOTHA_c01510"/>
<dbReference type="Proteomes" id="UP000182743">
    <property type="component" value="Unassembled WGS sequence"/>
</dbReference>
<evidence type="ECO:0000313" key="1">
    <source>
        <dbReference type="EMBL" id="AOQ22644.1"/>
    </source>
</evidence>
<evidence type="ECO:0000313" key="3">
    <source>
        <dbReference type="EMBL" id="TYL13111.1"/>
    </source>
</evidence>
<evidence type="ECO:0008006" key="7">
    <source>
        <dbReference type="Google" id="ProtNLM"/>
    </source>
</evidence>
<evidence type="ECO:0000313" key="4">
    <source>
        <dbReference type="Proteomes" id="UP000094598"/>
    </source>
</evidence>
<dbReference type="Pfam" id="PF06935">
    <property type="entry name" value="DUF1284"/>
    <property type="match status" value="1"/>
</dbReference>
<reference evidence="2 5" key="1">
    <citation type="submission" date="2016-08" db="EMBL/GenBank/DDBJ databases">
        <title>Genome-based comparison of Moorella thermoacetic strains.</title>
        <authorList>
            <person name="Poehlein A."/>
            <person name="Bengelsdorf F.R."/>
            <person name="Esser C."/>
            <person name="Duerre P."/>
            <person name="Daniel R."/>
        </authorList>
    </citation>
    <scope>NUCLEOTIDE SEQUENCE [LARGE SCALE GENOMIC DNA]</scope>
    <source>
        <strain evidence="2 5">DSM 11768</strain>
    </source>
</reference>
<proteinExistence type="predicted"/>
<gene>
    <name evidence="1" type="ORF">Maut_00151</name>
    <name evidence="2" type="ORF">MOOR_04120</name>
    <name evidence="3" type="ORF">MTAT_14410</name>
</gene>
<dbReference type="EMBL" id="VCDX01000004">
    <property type="protein sequence ID" value="TYL13111.1"/>
    <property type="molecule type" value="Genomic_DNA"/>
</dbReference>
<dbReference type="EMBL" id="MIHH01000001">
    <property type="protein sequence ID" value="OIQ10330.1"/>
    <property type="molecule type" value="Genomic_DNA"/>
</dbReference>
<dbReference type="Proteomes" id="UP000094598">
    <property type="component" value="Chromosome"/>
</dbReference>
<evidence type="ECO:0000313" key="5">
    <source>
        <dbReference type="Proteomes" id="UP000182743"/>
    </source>
</evidence>
<sequence>MRIRAHHLLCALQFRGYGYSEAFVRRVSRVIALWRHRPGLILTITRSHDAWCRACPNRDTSNCRQAAARDARVLACLGLAPGARLEVAAAQDLVHRKIDSRAATYICTGCRWLDGGYCRW</sequence>
<evidence type="ECO:0000313" key="6">
    <source>
        <dbReference type="Proteomes" id="UP000322283"/>
    </source>
</evidence>
<dbReference type="InterPro" id="IPR009702">
    <property type="entry name" value="DUF1284"/>
</dbReference>
<keyword evidence="6" id="KW-1185">Reference proteome</keyword>
<dbReference type="PATRIC" id="fig|1525.10.peg.474"/>
<dbReference type="Proteomes" id="UP000322283">
    <property type="component" value="Unassembled WGS sequence"/>
</dbReference>
<reference evidence="3 6" key="3">
    <citation type="submission" date="2019-05" db="EMBL/GenBank/DDBJ databases">
        <title>Genome sequence of Moorella thermoacetica ATCC 33924.</title>
        <authorList>
            <person name="Poehlein A."/>
            <person name="Bengelsdorf F.R."/>
            <person name="Duerre P."/>
            <person name="Daniel R."/>
        </authorList>
    </citation>
    <scope>NUCLEOTIDE SEQUENCE [LARGE SCALE GENOMIC DNA]</scope>
    <source>
        <strain evidence="3 6">ATCC 33924</strain>
    </source>
</reference>
<dbReference type="AlphaFoldDB" id="A0A1D7X6W9"/>
<dbReference type="EMBL" id="CP017019">
    <property type="protein sequence ID" value="AOQ22644.1"/>
    <property type="molecule type" value="Genomic_DNA"/>
</dbReference>
<reference evidence="1 4" key="2">
    <citation type="submission" date="2016-08" db="EMBL/GenBank/DDBJ databases">
        <title>Moorella thermoacetica DSM 103132.</title>
        <authorList>
            <person name="Jendresen C.B."/>
            <person name="Redl S.M."/>
            <person name="Jensen T.O."/>
            <person name="Nielsen A.T."/>
        </authorList>
    </citation>
    <scope>NUCLEOTIDE SEQUENCE [LARGE SCALE GENOMIC DNA]</scope>
    <source>
        <strain evidence="1 4">DSM 103132</strain>
    </source>
</reference>